<dbReference type="Gene3D" id="3.40.1110.10">
    <property type="entry name" value="Calcium-transporting ATPase, cytoplasmic domain N"/>
    <property type="match status" value="1"/>
</dbReference>
<evidence type="ECO:0000256" key="2">
    <source>
        <dbReference type="ARBA" id="ARBA00006024"/>
    </source>
</evidence>
<feature type="transmembrane region" description="Helical" evidence="11">
    <location>
        <begin position="373"/>
        <end position="391"/>
    </location>
</feature>
<dbReference type="InterPro" id="IPR023299">
    <property type="entry name" value="ATPase_P-typ_cyto_dom_N"/>
</dbReference>
<feature type="transmembrane region" description="Helical" evidence="11">
    <location>
        <begin position="403"/>
        <end position="426"/>
    </location>
</feature>
<name>A0A061SKT2_9CHLO</name>
<dbReference type="SUPFAM" id="SSF81660">
    <property type="entry name" value="Metal cation-transporting ATPase, ATP-binding domain N"/>
    <property type="match status" value="1"/>
</dbReference>
<comment type="similarity">
    <text evidence="2 11">Belongs to the cation transport ATPase (P-type) (TC 3.A.3) family. Type IB subfamily.</text>
</comment>
<dbReference type="InterPro" id="IPR018303">
    <property type="entry name" value="ATPase_P-typ_P_site"/>
</dbReference>
<keyword evidence="6 11" id="KW-0067">ATP-binding</keyword>
<dbReference type="Gene3D" id="3.40.50.1000">
    <property type="entry name" value="HAD superfamily/HAD-like"/>
    <property type="match status" value="1"/>
</dbReference>
<evidence type="ECO:0000256" key="10">
    <source>
        <dbReference type="ARBA" id="ARBA00023136"/>
    </source>
</evidence>
<dbReference type="NCBIfam" id="TIGR01494">
    <property type="entry name" value="ATPase_P-type"/>
    <property type="match status" value="2"/>
</dbReference>
<dbReference type="PANTHER" id="PTHR43079:SF1">
    <property type="entry name" value="CADMIUM_ZINC-TRANSPORTING ATPASE HMA1, CHLOROPLASTIC-RELATED"/>
    <property type="match status" value="1"/>
</dbReference>
<dbReference type="Gene3D" id="2.70.150.10">
    <property type="entry name" value="Calcium-transporting ATPase, cytoplasmic transduction domain A"/>
    <property type="match status" value="1"/>
</dbReference>
<dbReference type="PROSITE" id="PS00154">
    <property type="entry name" value="ATPASE_E1_E2"/>
    <property type="match status" value="1"/>
</dbReference>
<dbReference type="NCBIfam" id="TIGR01525">
    <property type="entry name" value="ATPase-IB_hvy"/>
    <property type="match status" value="1"/>
</dbReference>
<evidence type="ECO:0000256" key="6">
    <source>
        <dbReference type="ARBA" id="ARBA00022840"/>
    </source>
</evidence>
<dbReference type="SUPFAM" id="SSF56784">
    <property type="entry name" value="HAD-like"/>
    <property type="match status" value="1"/>
</dbReference>
<accession>A0A061SKT2</accession>
<evidence type="ECO:0000256" key="4">
    <source>
        <dbReference type="ARBA" id="ARBA00022723"/>
    </source>
</evidence>
<reference evidence="14" key="1">
    <citation type="submission" date="2014-05" db="EMBL/GenBank/DDBJ databases">
        <title>The transcriptome of the halophilic microalga Tetraselmis sp. GSL018 isolated from the Great Salt Lake, Utah.</title>
        <authorList>
            <person name="Jinkerson R.E."/>
            <person name="D'Adamo S."/>
            <person name="Posewitz M.C."/>
        </authorList>
    </citation>
    <scope>NUCLEOTIDE SEQUENCE</scope>
    <source>
        <strain evidence="14">GSL018</strain>
    </source>
</reference>
<dbReference type="InterPro" id="IPR036412">
    <property type="entry name" value="HAD-like_sf"/>
</dbReference>
<feature type="transmembrane region" description="Helical" evidence="11">
    <location>
        <begin position="164"/>
        <end position="187"/>
    </location>
</feature>
<dbReference type="Pfam" id="PF00702">
    <property type="entry name" value="Hydrolase"/>
    <property type="match status" value="1"/>
</dbReference>
<dbReference type="InterPro" id="IPR008250">
    <property type="entry name" value="ATPase_P-typ_transduc_dom_A_sf"/>
</dbReference>
<dbReference type="InterPro" id="IPR044492">
    <property type="entry name" value="P_typ_ATPase_HD_dom"/>
</dbReference>
<proteinExistence type="inferred from homology"/>
<dbReference type="InterPro" id="IPR027256">
    <property type="entry name" value="P-typ_ATPase_IB"/>
</dbReference>
<dbReference type="GO" id="GO:0005524">
    <property type="term" value="F:ATP binding"/>
    <property type="evidence" value="ECO:0007669"/>
    <property type="project" value="UniProtKB-UniRule"/>
</dbReference>
<keyword evidence="9 11" id="KW-1133">Transmembrane helix</keyword>
<dbReference type="PRINTS" id="PR00119">
    <property type="entry name" value="CATATPASE"/>
</dbReference>
<feature type="transmembrane region" description="Helical" evidence="11">
    <location>
        <begin position="751"/>
        <end position="771"/>
    </location>
</feature>
<keyword evidence="7" id="KW-0460">Magnesium</keyword>
<dbReference type="Pfam" id="PF00122">
    <property type="entry name" value="E1-E2_ATPase"/>
    <property type="match status" value="1"/>
</dbReference>
<dbReference type="InterPro" id="IPR059000">
    <property type="entry name" value="ATPase_P-type_domA"/>
</dbReference>
<dbReference type="InterPro" id="IPR051949">
    <property type="entry name" value="Cation_Transport_ATPase"/>
</dbReference>
<dbReference type="SUPFAM" id="SSF81653">
    <property type="entry name" value="Calcium ATPase, transduction domain A"/>
    <property type="match status" value="1"/>
</dbReference>
<evidence type="ECO:0000256" key="12">
    <source>
        <dbReference type="SAM" id="MobiDB-lite"/>
    </source>
</evidence>
<comment type="subcellular location">
    <subcellularLocation>
        <location evidence="1">Membrane</location>
        <topology evidence="1">Multi-pass membrane protein</topology>
    </subcellularLocation>
</comment>
<sequence>MTHIIITRSHFGAPQSVCASMTCRHSRRFCVHNLSYAPSVSQAHGKLASLRSTKQLSAFPAREALRKPWRPRSCFRVLSHSASEPAESKVKEDGCVGSCCEAHGSRLGNKTLTAVFKYTGLQSLSDLLTSTRLTICTAVALFCSALFLPLLFPCSAVYQASTALTVGVYALLGLPGLIGVCYDVVALRINTHVLTMFAVFCLVPLGHALEGALLLLLFNLSHELEDALTVKARGNLRALFDSVPSKATVLKLGPDGEPDFATEQLVPAEDIAIGELVAVRAGQELALDGVVIRGEALLSMEHITGESVPQHCKVGDMVPAGAMNNDGLLIIRVATIAANSTPARMARLAREAQENKPRVQTILESIGSRYSQFVLVGTVAVALLLPLLAGIPFLGSPGSPGSLYRAACFLTTAAPCAILMGPLVYVSSIAAATQRGILLKGASVIDALAGCRVAALDKTGTLTTGALTCNHAEDLWREGPGGARAGSRNGELAAGADPKAISIVLALSQVSLHPVSKAVVEAFGPNGDGGDLPAVQLESHSVIPGRGVRGECAATGSSPPEKVFFGSQEHAESLLKELGHEAALEALRRSCGGTETGKIISLLVRESGGKLAGLHVFRFGDRLHQSSHEALNSIRSRGIKLAMLSGDNAESALAMARRLGLQEGEIRGGLRPEDKLEQVEGLRQQHGPVLMIGDGINDAPALAAADIGLAIAPTPSTTAAAAADGVILSGAGPGVSSVPFLLSLAGFTRKLVIQNFVLAGLAILGSSLPAVAGVLPLWVGVAIHEGSTLLVALNSLRPLMHRPPAPRGAKSAAPAPAEGLRSPGRRQAADADKPGDEALVFQSTAAAS</sequence>
<keyword evidence="8" id="KW-1278">Translocase</keyword>
<evidence type="ECO:0000256" key="8">
    <source>
        <dbReference type="ARBA" id="ARBA00022967"/>
    </source>
</evidence>
<gene>
    <name evidence="14" type="ORF">TSPGSL018_3175</name>
</gene>
<dbReference type="InterPro" id="IPR023214">
    <property type="entry name" value="HAD_sf"/>
</dbReference>
<dbReference type="SFLD" id="SFLDF00027">
    <property type="entry name" value="p-type_atpase"/>
    <property type="match status" value="1"/>
</dbReference>
<dbReference type="GO" id="GO:0016020">
    <property type="term" value="C:membrane"/>
    <property type="evidence" value="ECO:0007669"/>
    <property type="project" value="UniProtKB-SubCell"/>
</dbReference>
<keyword evidence="5 11" id="KW-0547">Nucleotide-binding</keyword>
<dbReference type="InterPro" id="IPR001757">
    <property type="entry name" value="P_typ_ATPase"/>
</dbReference>
<feature type="compositionally biased region" description="Basic and acidic residues" evidence="12">
    <location>
        <begin position="827"/>
        <end position="836"/>
    </location>
</feature>
<keyword evidence="10 11" id="KW-0472">Membrane</keyword>
<dbReference type="GO" id="GO:0046872">
    <property type="term" value="F:metal ion binding"/>
    <property type="evidence" value="ECO:0007669"/>
    <property type="project" value="UniProtKB-KW"/>
</dbReference>
<keyword evidence="4 11" id="KW-0479">Metal-binding</keyword>
<evidence type="ECO:0000313" key="14">
    <source>
        <dbReference type="EMBL" id="JAC83505.1"/>
    </source>
</evidence>
<dbReference type="SFLD" id="SFLDG00002">
    <property type="entry name" value="C1.7:_P-type_atpase_like"/>
    <property type="match status" value="1"/>
</dbReference>
<evidence type="ECO:0000256" key="9">
    <source>
        <dbReference type="ARBA" id="ARBA00022989"/>
    </source>
</evidence>
<feature type="transmembrane region" description="Helical" evidence="11">
    <location>
        <begin position="132"/>
        <end position="152"/>
    </location>
</feature>
<organism evidence="14">
    <name type="scientific">Tetraselmis sp. GSL018</name>
    <dbReference type="NCBI Taxonomy" id="582737"/>
    <lineage>
        <taxon>Eukaryota</taxon>
        <taxon>Viridiplantae</taxon>
        <taxon>Chlorophyta</taxon>
        <taxon>core chlorophytes</taxon>
        <taxon>Chlorodendrophyceae</taxon>
        <taxon>Chlorodendrales</taxon>
        <taxon>Chlorodendraceae</taxon>
        <taxon>Tetraselmis</taxon>
    </lineage>
</organism>
<dbReference type="GO" id="GO:0019829">
    <property type="term" value="F:ATPase-coupled monoatomic cation transmembrane transporter activity"/>
    <property type="evidence" value="ECO:0007669"/>
    <property type="project" value="InterPro"/>
</dbReference>
<dbReference type="AlphaFoldDB" id="A0A061SKT2"/>
<feature type="transmembrane region" description="Helical" evidence="11">
    <location>
        <begin position="193"/>
        <end position="218"/>
    </location>
</feature>
<dbReference type="PANTHER" id="PTHR43079">
    <property type="entry name" value="PROBABLE CADMIUM/ZINC-TRANSPORTING ATPASE HMA1"/>
    <property type="match status" value="1"/>
</dbReference>
<feature type="region of interest" description="Disordered" evidence="12">
    <location>
        <begin position="802"/>
        <end position="848"/>
    </location>
</feature>
<evidence type="ECO:0000256" key="3">
    <source>
        <dbReference type="ARBA" id="ARBA00022692"/>
    </source>
</evidence>
<evidence type="ECO:0000256" key="7">
    <source>
        <dbReference type="ARBA" id="ARBA00022842"/>
    </source>
</evidence>
<dbReference type="SFLD" id="SFLDS00003">
    <property type="entry name" value="Haloacid_Dehalogenase"/>
    <property type="match status" value="1"/>
</dbReference>
<feature type="domain" description="P-type ATPase A" evidence="13">
    <location>
        <begin position="244"/>
        <end position="349"/>
    </location>
</feature>
<protein>
    <submittedName>
        <fullName evidence="14">Putative cadmium zinc-transporting atpase chloroplastic-like</fullName>
    </submittedName>
</protein>
<evidence type="ECO:0000259" key="13">
    <source>
        <dbReference type="Pfam" id="PF00122"/>
    </source>
</evidence>
<keyword evidence="3 11" id="KW-0812">Transmembrane</keyword>
<dbReference type="GO" id="GO:0016887">
    <property type="term" value="F:ATP hydrolysis activity"/>
    <property type="evidence" value="ECO:0007669"/>
    <property type="project" value="InterPro"/>
</dbReference>
<evidence type="ECO:0000256" key="5">
    <source>
        <dbReference type="ARBA" id="ARBA00022741"/>
    </source>
</evidence>
<dbReference type="EMBL" id="GBEZ01001467">
    <property type="protein sequence ID" value="JAC83505.1"/>
    <property type="molecule type" value="Transcribed_RNA"/>
</dbReference>
<evidence type="ECO:0000256" key="1">
    <source>
        <dbReference type="ARBA" id="ARBA00004141"/>
    </source>
</evidence>
<evidence type="ECO:0000256" key="11">
    <source>
        <dbReference type="RuleBase" id="RU362081"/>
    </source>
</evidence>